<accession>A0A377FU98</accession>
<dbReference type="AlphaFoldDB" id="A0A377FU98"/>
<sequence length="190" mass="21631">MEQWTNESVVTDLARQIEQRMTHPYLTRHDIVPAVDMPLLRWMVELIDNESTEERQLVLATYFAHQALELHDQVKDCPNGSLERQLNVLAGDFASAQFYKILALFPADYSNRFGRTVQLVNGAKCTLALDDDISVATWMEANFGLVKTFSEVIGQSYLTSFGKQVIEQKATRLRQEQREQLSTLLAHAVA</sequence>
<dbReference type="GO" id="GO:0009234">
    <property type="term" value="P:menaquinone biosynthetic process"/>
    <property type="evidence" value="ECO:0007669"/>
    <property type="project" value="InterPro"/>
</dbReference>
<proteinExistence type="predicted"/>
<dbReference type="STRING" id="1397694.GCA_000702585_02255"/>
<gene>
    <name evidence="1" type="primary">hepS</name>
    <name evidence="1" type="ORF">NCTC13163_01759</name>
</gene>
<organism evidence="1 2">
    <name type="scientific">Exiguobacterium aurantiacum</name>
    <dbReference type="NCBI Taxonomy" id="33987"/>
    <lineage>
        <taxon>Bacteria</taxon>
        <taxon>Bacillati</taxon>
        <taxon>Bacillota</taxon>
        <taxon>Bacilli</taxon>
        <taxon>Bacillales</taxon>
        <taxon>Bacillales Family XII. Incertae Sedis</taxon>
        <taxon>Exiguobacterium</taxon>
    </lineage>
</organism>
<dbReference type="GO" id="GO:0000010">
    <property type="term" value="F:heptaprenyl diphosphate synthase activity"/>
    <property type="evidence" value="ECO:0007669"/>
    <property type="project" value="UniProtKB-EC"/>
</dbReference>
<dbReference type="EMBL" id="UGGP01000001">
    <property type="protein sequence ID" value="STO08389.1"/>
    <property type="molecule type" value="Genomic_DNA"/>
</dbReference>
<dbReference type="InterPro" id="IPR009920">
    <property type="entry name" value="HEPPP_synth_su1"/>
</dbReference>
<dbReference type="Gene3D" id="1.20.120.1450">
    <property type="match status" value="1"/>
</dbReference>
<dbReference type="EC" id="2.5.1.30" evidence="1"/>
<evidence type="ECO:0000313" key="1">
    <source>
        <dbReference type="EMBL" id="STO08389.1"/>
    </source>
</evidence>
<dbReference type="Proteomes" id="UP000254060">
    <property type="component" value="Unassembled WGS sequence"/>
</dbReference>
<reference evidence="1 2" key="1">
    <citation type="submission" date="2018-06" db="EMBL/GenBank/DDBJ databases">
        <authorList>
            <consortium name="Pathogen Informatics"/>
            <person name="Doyle S."/>
        </authorList>
    </citation>
    <scope>NUCLEOTIDE SEQUENCE [LARGE SCALE GENOMIC DNA]</scope>
    <source>
        <strain evidence="1 2">NCTC13163</strain>
    </source>
</reference>
<evidence type="ECO:0000313" key="2">
    <source>
        <dbReference type="Proteomes" id="UP000254060"/>
    </source>
</evidence>
<name>A0A377FU98_9BACL</name>
<keyword evidence="1" id="KW-0808">Transferase</keyword>
<protein>
    <submittedName>
        <fullName evidence="1">Heptaprenyl diphosphate synthase component 1</fullName>
        <ecNumber evidence="1">2.5.1.30</ecNumber>
    </submittedName>
</protein>
<dbReference type="OrthoDB" id="2417886at2"/>
<dbReference type="Pfam" id="PF07307">
    <property type="entry name" value="HEPPP_synt_1"/>
    <property type="match status" value="1"/>
</dbReference>
<dbReference type="RefSeq" id="WP_024370178.1">
    <property type="nucleotide sequence ID" value="NZ_UGGP01000001.1"/>
</dbReference>